<dbReference type="Pfam" id="PF12044">
    <property type="entry name" value="Metallopep"/>
    <property type="match status" value="2"/>
</dbReference>
<organism evidence="3 4">
    <name type="scientific">Pseudomicrostroma glucosiphilum</name>
    <dbReference type="NCBI Taxonomy" id="1684307"/>
    <lineage>
        <taxon>Eukaryota</taxon>
        <taxon>Fungi</taxon>
        <taxon>Dikarya</taxon>
        <taxon>Basidiomycota</taxon>
        <taxon>Ustilaginomycotina</taxon>
        <taxon>Exobasidiomycetes</taxon>
        <taxon>Microstromatales</taxon>
        <taxon>Microstromatales incertae sedis</taxon>
        <taxon>Pseudomicrostroma</taxon>
    </lineage>
</organism>
<dbReference type="InterPro" id="IPR021917">
    <property type="entry name" value="Unchr_Zn-peptidase-like"/>
</dbReference>
<dbReference type="Pfam" id="PF01419">
    <property type="entry name" value="Jacalin"/>
    <property type="match status" value="1"/>
</dbReference>
<dbReference type="InterPro" id="IPR053002">
    <property type="entry name" value="Metalloproteinase_M10B"/>
</dbReference>
<dbReference type="EMBL" id="KZ819326">
    <property type="protein sequence ID" value="PWN20881.1"/>
    <property type="molecule type" value="Genomic_DNA"/>
</dbReference>
<feature type="domain" description="Jacalin-type lectin" evidence="2">
    <location>
        <begin position="649"/>
        <end position="757"/>
    </location>
</feature>
<dbReference type="GO" id="GO:0005737">
    <property type="term" value="C:cytoplasm"/>
    <property type="evidence" value="ECO:0007669"/>
    <property type="project" value="TreeGrafter"/>
</dbReference>
<keyword evidence="4" id="KW-1185">Reference proteome</keyword>
<dbReference type="Gene3D" id="2.100.10.30">
    <property type="entry name" value="Jacalin-like lectin domain"/>
    <property type="match status" value="1"/>
</dbReference>
<dbReference type="RefSeq" id="XP_025348041.1">
    <property type="nucleotide sequence ID" value="XM_025489546.1"/>
</dbReference>
<evidence type="ECO:0000256" key="1">
    <source>
        <dbReference type="SAM" id="MobiDB-lite"/>
    </source>
</evidence>
<dbReference type="OrthoDB" id="74460at2759"/>
<proteinExistence type="predicted"/>
<dbReference type="GeneID" id="37011280"/>
<dbReference type="Proteomes" id="UP000245942">
    <property type="component" value="Unassembled WGS sequence"/>
</dbReference>
<gene>
    <name evidence="3" type="ORF">BCV69DRAFT_177889</name>
</gene>
<accession>A0A316U8U5</accession>
<dbReference type="SUPFAM" id="SSF51101">
    <property type="entry name" value="Mannose-binding lectins"/>
    <property type="match status" value="1"/>
</dbReference>
<name>A0A316U8U5_9BASI</name>
<dbReference type="PANTHER" id="PTHR21054:SF2">
    <property type="entry name" value="MIP04191P"/>
    <property type="match status" value="1"/>
</dbReference>
<dbReference type="PANTHER" id="PTHR21054">
    <property type="entry name" value="ZINC METALLOPROTEINASE-RELATED"/>
    <property type="match status" value="1"/>
</dbReference>
<dbReference type="InterPro" id="IPR001229">
    <property type="entry name" value="Jacalin-like_lectin_dom"/>
</dbReference>
<sequence length="764" mass="82846">MAPTSATHSDIQLLNLPAQSTIHHRLFLLVGRATGGASQQPNPNGPDGWIEVSVNEGSSRLFPDQRWEVNDSWFKALIPLGIGTNQVHLTHRTLQGQAVGEQTFQLSYQPVSSAKKVRLVVLCGKDSAIGKSPAQSGVQHQHLSYDHTGNGSNSQQHFAPPLPNRGISKFLAKAMNKLEGGSGGASEGNRGAQNGSPVVGDNECNIDCPPGWRRQKLQRDGDLAISRRLALQAYLWQAFHAEQMHRHGFGHRTFTLDERPEAEVTDLVDIPRIEYVRSKYTMAQIRDHDWAQQNPKAKDGGKTHSIASEAVNDQPFCQPGDACAVLLGDAHWDPEMKLLRGHAAVGAFAGINDKPSVGVMGSHWLWAAPQALSEVTDSFMDQEQTDQKYCCNDLGEGRTASLTVNIGSGAMLHEAGHALSNPHYPTGFMNRGYTEFNRAFMTRETHSLTGTKGPFKPITPACDSGAFHIHRCQAVRASLHPTFSHPNDPPPVHYPSNPEAWSSAEPVWKPTSKGAEVGCLAGVAMVEIEVGGEFKTHIEWLGRTQGAENTPPLTTLITPEYISQRVGFDVLSPSSPEVKLTAVGCNLRSNELNSYRRMAIARPITIPGVDLGAFGREVRNGIRTKTDDDPLHGHWTFLFNSAWPNGPKMVQIDVFSGASLNALGFRYSDGSSQSVGRIHADAKPKATLHLAPGDRLDRIEVRSGWWIDAARVILSSGQTTEFCGGPGGGLRSLAASQGEEIVGIVGSAGDWLDTLGVLVADRRD</sequence>
<feature type="region of interest" description="Disordered" evidence="1">
    <location>
        <begin position="179"/>
        <end position="202"/>
    </location>
</feature>
<protein>
    <recommendedName>
        <fullName evidence="2">Jacalin-type lectin domain-containing protein</fullName>
    </recommendedName>
</protein>
<reference evidence="3 4" key="1">
    <citation type="journal article" date="2018" name="Mol. Biol. Evol.">
        <title>Broad Genomic Sampling Reveals a Smut Pathogenic Ancestry of the Fungal Clade Ustilaginomycotina.</title>
        <authorList>
            <person name="Kijpornyongpan T."/>
            <person name="Mondo S.J."/>
            <person name="Barry K."/>
            <person name="Sandor L."/>
            <person name="Lee J."/>
            <person name="Lipzen A."/>
            <person name="Pangilinan J."/>
            <person name="LaButti K."/>
            <person name="Hainaut M."/>
            <person name="Henrissat B."/>
            <person name="Grigoriev I.V."/>
            <person name="Spatafora J.W."/>
            <person name="Aime M.C."/>
        </authorList>
    </citation>
    <scope>NUCLEOTIDE SEQUENCE [LARGE SCALE GENOMIC DNA]</scope>
    <source>
        <strain evidence="3 4">MCA 4718</strain>
    </source>
</reference>
<evidence type="ECO:0000313" key="4">
    <source>
        <dbReference type="Proteomes" id="UP000245942"/>
    </source>
</evidence>
<dbReference type="AlphaFoldDB" id="A0A316U8U5"/>
<evidence type="ECO:0000259" key="2">
    <source>
        <dbReference type="Pfam" id="PF01419"/>
    </source>
</evidence>
<evidence type="ECO:0000313" key="3">
    <source>
        <dbReference type="EMBL" id="PWN20881.1"/>
    </source>
</evidence>
<dbReference type="InterPro" id="IPR036404">
    <property type="entry name" value="Jacalin-like_lectin_dom_sf"/>
</dbReference>